<evidence type="ECO:0000256" key="2">
    <source>
        <dbReference type="ARBA" id="ARBA00022801"/>
    </source>
</evidence>
<dbReference type="CDD" id="cd00586">
    <property type="entry name" value="4HBT"/>
    <property type="match status" value="1"/>
</dbReference>
<dbReference type="OrthoDB" id="9801517at2"/>
<keyword evidence="2" id="KW-0378">Hydrolase</keyword>
<name>A0A366XAA5_9RHOB</name>
<dbReference type="GO" id="GO:0047617">
    <property type="term" value="F:fatty acyl-CoA hydrolase activity"/>
    <property type="evidence" value="ECO:0007669"/>
    <property type="project" value="TreeGrafter"/>
</dbReference>
<dbReference type="InterPro" id="IPR029069">
    <property type="entry name" value="HotDog_dom_sf"/>
</dbReference>
<dbReference type="EMBL" id="QOCE01000003">
    <property type="protein sequence ID" value="RBW62226.1"/>
    <property type="molecule type" value="Genomic_DNA"/>
</dbReference>
<evidence type="ECO:0000313" key="3">
    <source>
        <dbReference type="EMBL" id="RBW62226.1"/>
    </source>
</evidence>
<dbReference type="Pfam" id="PF13279">
    <property type="entry name" value="4HBT_2"/>
    <property type="match status" value="1"/>
</dbReference>
<dbReference type="SUPFAM" id="SSF54637">
    <property type="entry name" value="Thioesterase/thiol ester dehydrase-isomerase"/>
    <property type="match status" value="1"/>
</dbReference>
<comment type="caution">
    <text evidence="3">The sequence shown here is derived from an EMBL/GenBank/DDBJ whole genome shotgun (WGS) entry which is preliminary data.</text>
</comment>
<sequence length="157" mass="18022">MTLRYHTPLSSDDQRVNSLLEPQPLAIADRVRFAELDPLQHVNNKAYIEWFETLRVRYFDLLCASYFADGLPPRLVIRNANVHYVREMVADEDYIVTARVTEFRTTSFVMEQQLWAGDLRATLTAVMVVMLPDGSGKYPIPDKLRAVFETRDGAKAV</sequence>
<dbReference type="PANTHER" id="PTHR31793:SF27">
    <property type="entry name" value="NOVEL THIOESTERASE SUPERFAMILY DOMAIN AND SAPOSIN A-TYPE DOMAIN CONTAINING PROTEIN (0610012H03RIK)"/>
    <property type="match status" value="1"/>
</dbReference>
<dbReference type="PANTHER" id="PTHR31793">
    <property type="entry name" value="4-HYDROXYBENZOYL-COA THIOESTERASE FAMILY MEMBER"/>
    <property type="match status" value="1"/>
</dbReference>
<dbReference type="InterPro" id="IPR050563">
    <property type="entry name" value="4-hydroxybenzoyl-CoA_TE"/>
</dbReference>
<reference evidence="3 4" key="1">
    <citation type="submission" date="2018-07" db="EMBL/GenBank/DDBJ databases">
        <title>Modular assembly of carbohydrate-degrading microbial communities in the ocean.</title>
        <authorList>
            <person name="Enke T.N."/>
            <person name="Datta M.S."/>
            <person name="Schwartzman J.A."/>
            <person name="Cermak N."/>
            <person name="Schmitz D.A."/>
            <person name="Barrere J."/>
            <person name="Cordero O.X."/>
        </authorList>
    </citation>
    <scope>NUCLEOTIDE SEQUENCE [LARGE SCALE GENOMIC DNA]</scope>
    <source>
        <strain evidence="3 4">C3M10</strain>
    </source>
</reference>
<organism evidence="3 4">
    <name type="scientific">Phaeobacter gallaeciensis</name>
    <dbReference type="NCBI Taxonomy" id="60890"/>
    <lineage>
        <taxon>Bacteria</taxon>
        <taxon>Pseudomonadati</taxon>
        <taxon>Pseudomonadota</taxon>
        <taxon>Alphaproteobacteria</taxon>
        <taxon>Rhodobacterales</taxon>
        <taxon>Roseobacteraceae</taxon>
        <taxon>Phaeobacter</taxon>
    </lineage>
</organism>
<evidence type="ECO:0000313" key="4">
    <source>
        <dbReference type="Proteomes" id="UP000252706"/>
    </source>
</evidence>
<dbReference type="RefSeq" id="WP_113821590.1">
    <property type="nucleotide sequence ID" value="NZ_QOCE01000003.1"/>
</dbReference>
<evidence type="ECO:0000256" key="1">
    <source>
        <dbReference type="ARBA" id="ARBA00005953"/>
    </source>
</evidence>
<comment type="similarity">
    <text evidence="1">Belongs to the 4-hydroxybenzoyl-CoA thioesterase family.</text>
</comment>
<dbReference type="AlphaFoldDB" id="A0A366XAA5"/>
<proteinExistence type="inferred from homology"/>
<accession>A0A366XAA5</accession>
<gene>
    <name evidence="3" type="ORF">DS909_01075</name>
</gene>
<protein>
    <submittedName>
        <fullName evidence="3">Acyl-CoA thioesterase</fullName>
    </submittedName>
</protein>
<dbReference type="Proteomes" id="UP000252706">
    <property type="component" value="Unassembled WGS sequence"/>
</dbReference>
<dbReference type="Gene3D" id="3.10.129.10">
    <property type="entry name" value="Hotdog Thioesterase"/>
    <property type="match status" value="1"/>
</dbReference>